<dbReference type="EMBL" id="JAFREM010000002">
    <property type="protein sequence ID" value="MBO1304737.1"/>
    <property type="molecule type" value="Genomic_DNA"/>
</dbReference>
<name>A0ABS3L556_9ENTE</name>
<dbReference type="RefSeq" id="WP_207671676.1">
    <property type="nucleotide sequence ID" value="NZ_JAFREM010000002.1"/>
</dbReference>
<dbReference type="Proteomes" id="UP000664601">
    <property type="component" value="Unassembled WGS sequence"/>
</dbReference>
<sequence>MQFKKKLIEACKKSSIDKVNFLRLSCYQLAGEDDIERIAQQGLQFLLDIKRATDPQVTIQRIIPQRNAQAVLIAGCFSDGSLFNLSLALLDSKQEALFRVEVVGDLGMVQYDSSSDSAFTIYGYPFNFFSTEEIDEQIKALFKQLAISKERVS</sequence>
<accession>A0ABS3L556</accession>
<comment type="caution">
    <text evidence="1">The sequence shown here is derived from an EMBL/GenBank/DDBJ whole genome shotgun (WGS) entry which is preliminary data.</text>
</comment>
<gene>
    <name evidence="1" type="ORF">JZO70_01080</name>
</gene>
<evidence type="ECO:0000313" key="1">
    <source>
        <dbReference type="EMBL" id="MBO1304737.1"/>
    </source>
</evidence>
<evidence type="ECO:0000313" key="2">
    <source>
        <dbReference type="Proteomes" id="UP000664601"/>
    </source>
</evidence>
<organism evidence="1 2">
    <name type="scientific">Candidatus Enterococcus moelleringii</name>
    <dbReference type="NCBI Taxonomy" id="2815325"/>
    <lineage>
        <taxon>Bacteria</taxon>
        <taxon>Bacillati</taxon>
        <taxon>Bacillota</taxon>
        <taxon>Bacilli</taxon>
        <taxon>Lactobacillales</taxon>
        <taxon>Enterococcaceae</taxon>
        <taxon>Enterococcus</taxon>
    </lineage>
</organism>
<protein>
    <submittedName>
        <fullName evidence="1">Uncharacterized protein</fullName>
    </submittedName>
</protein>
<keyword evidence="2" id="KW-1185">Reference proteome</keyword>
<proteinExistence type="predicted"/>
<reference evidence="1 2" key="1">
    <citation type="submission" date="2021-03" db="EMBL/GenBank/DDBJ databases">
        <title>Enterococcal diversity collection.</title>
        <authorList>
            <person name="Gilmore M.S."/>
            <person name="Schwartzman J."/>
            <person name="Van Tyne D."/>
            <person name="Martin M."/>
            <person name="Earl A.M."/>
            <person name="Manson A.L."/>
            <person name="Straub T."/>
            <person name="Salamzade R."/>
            <person name="Saavedra J."/>
            <person name="Lebreton F."/>
            <person name="Prichula J."/>
            <person name="Schaufler K."/>
            <person name="Gaca A."/>
            <person name="Sgardioli B."/>
            <person name="Wagenaar J."/>
            <person name="Strong T."/>
        </authorList>
    </citation>
    <scope>NUCLEOTIDE SEQUENCE [LARGE SCALE GENOMIC DNA]</scope>
    <source>
        <strain evidence="1 2">669A</strain>
    </source>
</reference>